<name>A0A1A9VUJ1_GLOAU</name>
<evidence type="ECO:0000313" key="2">
    <source>
        <dbReference type="EnsemblMetazoa" id="GAUT048099-PA"/>
    </source>
</evidence>
<evidence type="ECO:0000256" key="1">
    <source>
        <dbReference type="SAM" id="Phobius"/>
    </source>
</evidence>
<keyword evidence="1" id="KW-1133">Transmembrane helix</keyword>
<protein>
    <submittedName>
        <fullName evidence="2">Uncharacterized protein</fullName>
    </submittedName>
</protein>
<feature type="transmembrane region" description="Helical" evidence="1">
    <location>
        <begin position="63"/>
        <end position="84"/>
    </location>
</feature>
<organism evidence="2 3">
    <name type="scientific">Glossina austeni</name>
    <name type="common">Savannah tsetse fly</name>
    <dbReference type="NCBI Taxonomy" id="7395"/>
    <lineage>
        <taxon>Eukaryota</taxon>
        <taxon>Metazoa</taxon>
        <taxon>Ecdysozoa</taxon>
        <taxon>Arthropoda</taxon>
        <taxon>Hexapoda</taxon>
        <taxon>Insecta</taxon>
        <taxon>Pterygota</taxon>
        <taxon>Neoptera</taxon>
        <taxon>Endopterygota</taxon>
        <taxon>Diptera</taxon>
        <taxon>Brachycera</taxon>
        <taxon>Muscomorpha</taxon>
        <taxon>Hippoboscoidea</taxon>
        <taxon>Glossinidae</taxon>
        <taxon>Glossina</taxon>
    </lineage>
</organism>
<accession>A0A1A9VUJ1</accession>
<dbReference type="Proteomes" id="UP000078200">
    <property type="component" value="Unassembled WGS sequence"/>
</dbReference>
<keyword evidence="1" id="KW-0472">Membrane</keyword>
<evidence type="ECO:0000313" key="3">
    <source>
        <dbReference type="Proteomes" id="UP000078200"/>
    </source>
</evidence>
<dbReference type="VEuPathDB" id="VectorBase:GAUT048099"/>
<dbReference type="AlphaFoldDB" id="A0A1A9VUJ1"/>
<reference evidence="2" key="1">
    <citation type="submission" date="2020-05" db="UniProtKB">
        <authorList>
            <consortium name="EnsemblMetazoa"/>
        </authorList>
    </citation>
    <scope>IDENTIFICATION</scope>
    <source>
        <strain evidence="2">TTRI</strain>
    </source>
</reference>
<dbReference type="EnsemblMetazoa" id="GAUT048099-RA">
    <property type="protein sequence ID" value="GAUT048099-PA"/>
    <property type="gene ID" value="GAUT048099"/>
</dbReference>
<keyword evidence="1" id="KW-0812">Transmembrane</keyword>
<proteinExistence type="predicted"/>
<sequence>MSRERSLIARLTEYRLLSKTKQRNVNCRKAMPNLTPSSLLANVAGAVRARLQLSAATASSRGYAIHMLFTYLCTLNSAALVLNLNAKSAISRKQYVLQAIWKILNVVHLAVEVRDIGVYLATVDLFMSASICNEAKL</sequence>
<keyword evidence="3" id="KW-1185">Reference proteome</keyword>